<comment type="caution">
    <text evidence="1">The sequence shown here is derived from an EMBL/GenBank/DDBJ whole genome shotgun (WGS) entry which is preliminary data.</text>
</comment>
<evidence type="ECO:0000313" key="2">
    <source>
        <dbReference type="Proteomes" id="UP000829447"/>
    </source>
</evidence>
<dbReference type="EMBL" id="CM040472">
    <property type="protein sequence ID" value="MCI4389512.1"/>
    <property type="molecule type" value="Genomic_DNA"/>
</dbReference>
<dbReference type="Proteomes" id="UP000829447">
    <property type="component" value="Linkage Group LG19"/>
</dbReference>
<reference evidence="1 2" key="1">
    <citation type="journal article" date="2022" name="bioRxiv">
        <title>An ancient truncated duplication of the anti-Mullerian hormone receptor type 2 gene is a potential conserved master sex determinant in the Pangasiidae catfish family.</title>
        <authorList>
            <person name="Wen M."/>
            <person name="Pan Q."/>
            <person name="Jouanno E."/>
            <person name="Montfort J."/>
            <person name="Zahm M."/>
            <person name="Cabau C."/>
            <person name="Klopp C."/>
            <person name="Iampietro C."/>
            <person name="Roques C."/>
            <person name="Bouchez O."/>
            <person name="Castinel A."/>
            <person name="Donnadieu C."/>
            <person name="Parrinello H."/>
            <person name="Poncet C."/>
            <person name="Belmonte E."/>
            <person name="Gautier V."/>
            <person name="Avarre J.-C."/>
            <person name="Dugue R."/>
            <person name="Gustiano R."/>
            <person name="Ha T.T.T."/>
            <person name="Campet M."/>
            <person name="Sriphairoj K."/>
            <person name="Ribolli J."/>
            <person name="de Almeida F.L."/>
            <person name="Desvignes T."/>
            <person name="Postlethwait J.H."/>
            <person name="Bucao C.F."/>
            <person name="Robinson-Rechavi M."/>
            <person name="Bobe J."/>
            <person name="Herpin A."/>
            <person name="Guiguen Y."/>
        </authorList>
    </citation>
    <scope>NUCLEOTIDE SEQUENCE [LARGE SCALE GENOMIC DNA]</scope>
    <source>
        <strain evidence="1">YG-Dec2019</strain>
    </source>
</reference>
<protein>
    <submittedName>
        <fullName evidence="1">Uncharacterized protein</fullName>
    </submittedName>
</protein>
<keyword evidence="2" id="KW-1185">Reference proteome</keyword>
<organism evidence="1 2">
    <name type="scientific">Pangasianodon gigas</name>
    <name type="common">Mekong giant catfish</name>
    <name type="synonym">Pangasius gigas</name>
    <dbReference type="NCBI Taxonomy" id="30993"/>
    <lineage>
        <taxon>Eukaryota</taxon>
        <taxon>Metazoa</taxon>
        <taxon>Chordata</taxon>
        <taxon>Craniata</taxon>
        <taxon>Vertebrata</taxon>
        <taxon>Euteleostomi</taxon>
        <taxon>Actinopterygii</taxon>
        <taxon>Neopterygii</taxon>
        <taxon>Teleostei</taxon>
        <taxon>Ostariophysi</taxon>
        <taxon>Siluriformes</taxon>
        <taxon>Pangasiidae</taxon>
        <taxon>Pangasianodon</taxon>
    </lineage>
</organism>
<sequence length="1380" mass="154673">MDSYPANSFFNNFSNLFNHIEKTEDTPVLSSFRSLSEKDTETQNNSIQNTHTIRFDNDSPVEKDLKAMDVSSQINSRTSSETEVLIETEDVLARTIQPRDECNNHNNLAQRSSLEQIRDNNVETHSNTSTDQDEVKIHETPTHTGKEFLDMDLQVNVDQGNSWKDSSLTSQGDQRVADGQADLLSKAFSQEYNDASLSNRAPEESHRSGDLSDYISKQTAEGLPDKVMRDGNTTNITKEEVLSTAQYEEKCQEWTNEVKHMQTKTQEPACMNKNEELYTESTFQTSSTDINNPISTGAVSDQADEALSTFKSNLVIPNGDFGTNTKCAHSDTGNEIQPKVEFWSSLIPDTCNGCHVESDRQSSSETGDTFLKVKSDQVLLKLEPITPDSLNETQKGRGTKDVQELSKLEMKKNEEQDGGTMMKDESDNLVQIEGENKERVMKEEKKDILQEDSNSESLDTPSAPRNLEEPPKTENASRPTRRVTFSPGLKLQKPPQLPTIFSGLKGLKKEVRDKPKKALTLEQPTSPVLMKQASVKRALFSEKHSKSEVKGSILEQLSQLLSFDAGKVGAKKTQEPTTSPPLSPSSEAPVPEMPPLEESVEGPDVASSEESGKSTNTETALNAFKAFFTTKPAKRDTSDHIDLDAVKRAFNPETIRAIFDRNSSKSPDNKNIFDTKSPESEERTPGRLQAVWPPPKPNDKEEKIGLKYTEVEHQAALLHLKRECKEELEALEADFKLKLYHLREENEESVSRLQAAIADLKKAAKCSHGELRDAAVSTEDNFTPRSFRTVCIQTDRETFIKPVEEPELSKDLCPQQNVPKKLDLASISRSLSGKQETGLPPLQPLPPPPPLSVQSGFDNVTSKPSPSLPGPSECYSKPTQSEKCPPLTQDYGPPPPPPPPPTISAGLSPPPPLPGPVPSPPTGGGLFLSRAEERLQRKPRVEPICPMKPLYWTRIQIQDSRNDTLWSLLKEPAIINTNEFAELFAKMASPAKRKPLSEAYDKTAKAKKIIKVLDSKRSQAVGILISSLHLEMKDIQQAVLMMDNSVVDLDAIEALYENRAQPEELARIRKHYETSDEEYIRLLDKPEQFLYELSLIPQFSLRARCIILQSTFTDAVASIQRKTNMVLQVCKGLLERDSVREVLGLVLAFGNYMNGGSRNRGQADGFGLEILPKLKDVKSRDNCISLVDYVVSYYLHNLDKNAGTEDCVFPLPEPQDVFLASQVKFEDLSKELRKLGKDLEGCEKDVQRVWLTSAQEYIHPFKEKMEAFIASAQKEQRATEHHLISAQKSFHDLVQYFGIKPRSGEQDVLPGHVFMLWFEFCNDFKTRWKRENKAISNERLKEAQQSVHNITADKKVETRQVHANGLKERLRLKEASLSST</sequence>
<proteinExistence type="predicted"/>
<gene>
    <name evidence="1" type="ORF">PGIGA_G00098910</name>
</gene>
<name>A0ACC5XE82_PANGG</name>
<evidence type="ECO:0000313" key="1">
    <source>
        <dbReference type="EMBL" id="MCI4389512.1"/>
    </source>
</evidence>
<accession>A0ACC5XE82</accession>